<sequence length="368" mass="42205">MKFIYFSFSIIFDLTLSSTTTLSDLNVDTQIFAQPVIEENWEELLVAGPVVVNYISNLILANKRDFPLTSFNSNHIYEHIRDPYSFQYTLVQIANQIYTVFSNAHSTMDQTQSSTKQIPQHLKTIRKLLKSASPSIIQVMLPNTLDTIERTTKNVANSANIMIKKYESLTALLQEVIEAMTNTHEVNNSVLMNMNILVNATKEVSKIQQQWSQITRNMNILTIRVETIRETVLYELMDTIKNVTSMNSEFGAADRRFFVSKMLDTLIEVEQDAHLLYIMAKTYYDVSSAYIVSQIADISKLLILITDDERQAAMTQLGQNLLSTLAEISQMVLERKQECQQRNQEIQEEYTQFVQQMMFEELAAGIGK</sequence>
<dbReference type="AlphaFoldDB" id="A0A814YEC8"/>
<dbReference type="Proteomes" id="UP000663845">
    <property type="component" value="Unassembled WGS sequence"/>
</dbReference>
<dbReference type="PANTHER" id="PTHR33488">
    <property type="entry name" value="ZGC:162509"/>
    <property type="match status" value="1"/>
</dbReference>
<evidence type="ECO:0000256" key="1">
    <source>
        <dbReference type="SAM" id="Coils"/>
    </source>
</evidence>
<evidence type="ECO:0000256" key="2">
    <source>
        <dbReference type="SAM" id="SignalP"/>
    </source>
</evidence>
<gene>
    <name evidence="3" type="ORF">JYZ213_LOCUS28362</name>
</gene>
<name>A0A814YEC8_9BILA</name>
<accession>A0A814YEC8</accession>
<comment type="caution">
    <text evidence="3">The sequence shown here is derived from an EMBL/GenBank/DDBJ whole genome shotgun (WGS) entry which is preliminary data.</text>
</comment>
<feature type="signal peptide" evidence="2">
    <location>
        <begin position="1"/>
        <end position="17"/>
    </location>
</feature>
<dbReference type="PANTHER" id="PTHR33488:SF2">
    <property type="entry name" value="EARLY ENDOSOME ANTIGEN 1-LIKE"/>
    <property type="match status" value="1"/>
</dbReference>
<keyword evidence="2" id="KW-0732">Signal</keyword>
<evidence type="ECO:0008006" key="5">
    <source>
        <dbReference type="Google" id="ProtNLM"/>
    </source>
</evidence>
<organism evidence="3 4">
    <name type="scientific">Adineta steineri</name>
    <dbReference type="NCBI Taxonomy" id="433720"/>
    <lineage>
        <taxon>Eukaryota</taxon>
        <taxon>Metazoa</taxon>
        <taxon>Spiralia</taxon>
        <taxon>Gnathifera</taxon>
        <taxon>Rotifera</taxon>
        <taxon>Eurotatoria</taxon>
        <taxon>Bdelloidea</taxon>
        <taxon>Adinetida</taxon>
        <taxon>Adinetidae</taxon>
        <taxon>Adineta</taxon>
    </lineage>
</organism>
<feature type="coiled-coil region" evidence="1">
    <location>
        <begin position="329"/>
        <end position="356"/>
    </location>
</feature>
<evidence type="ECO:0000313" key="3">
    <source>
        <dbReference type="EMBL" id="CAF1227686.1"/>
    </source>
</evidence>
<keyword evidence="1" id="KW-0175">Coiled coil</keyword>
<dbReference type="EMBL" id="CAJNOG010000411">
    <property type="protein sequence ID" value="CAF1227686.1"/>
    <property type="molecule type" value="Genomic_DNA"/>
</dbReference>
<feature type="chain" id="PRO_5032718400" description="Secreted protein" evidence="2">
    <location>
        <begin position="18"/>
        <end position="368"/>
    </location>
</feature>
<protein>
    <recommendedName>
        <fullName evidence="5">Secreted protein</fullName>
    </recommendedName>
</protein>
<evidence type="ECO:0000313" key="4">
    <source>
        <dbReference type="Proteomes" id="UP000663845"/>
    </source>
</evidence>
<reference evidence="3" key="1">
    <citation type="submission" date="2021-02" db="EMBL/GenBank/DDBJ databases">
        <authorList>
            <person name="Nowell W R."/>
        </authorList>
    </citation>
    <scope>NUCLEOTIDE SEQUENCE</scope>
</reference>
<proteinExistence type="predicted"/>